<organism evidence="1 2">
    <name type="scientific">Streptomyces morookaense</name>
    <name type="common">Streptoverticillium morookaense</name>
    <dbReference type="NCBI Taxonomy" id="1970"/>
    <lineage>
        <taxon>Bacteria</taxon>
        <taxon>Bacillati</taxon>
        <taxon>Actinomycetota</taxon>
        <taxon>Actinomycetes</taxon>
        <taxon>Kitasatosporales</taxon>
        <taxon>Streptomycetaceae</taxon>
        <taxon>Streptomyces</taxon>
    </lineage>
</organism>
<gene>
    <name evidence="1" type="ORF">HG542_26010</name>
</gene>
<protein>
    <submittedName>
        <fullName evidence="1">Uncharacterized protein</fullName>
    </submittedName>
</protein>
<sequence>MSENYTAEEFDELDDLQVIESSELKVGGAFHAFRFKSLVEATPED</sequence>
<name>A0A7Y7B8N8_STRMO</name>
<evidence type="ECO:0000313" key="2">
    <source>
        <dbReference type="Proteomes" id="UP000587462"/>
    </source>
</evidence>
<dbReference type="RefSeq" id="WP_171085515.1">
    <property type="nucleotide sequence ID" value="NZ_BNBU01000002.1"/>
</dbReference>
<keyword evidence="2" id="KW-1185">Reference proteome</keyword>
<evidence type="ECO:0000313" key="1">
    <source>
        <dbReference type="EMBL" id="NVK81082.1"/>
    </source>
</evidence>
<dbReference type="Proteomes" id="UP000587462">
    <property type="component" value="Unassembled WGS sequence"/>
</dbReference>
<dbReference type="EMBL" id="JABBXF010000071">
    <property type="protein sequence ID" value="NVK81082.1"/>
    <property type="molecule type" value="Genomic_DNA"/>
</dbReference>
<comment type="caution">
    <text evidence="1">The sequence shown here is derived from an EMBL/GenBank/DDBJ whole genome shotgun (WGS) entry which is preliminary data.</text>
</comment>
<reference evidence="1 2" key="1">
    <citation type="submission" date="2020-04" db="EMBL/GenBank/DDBJ databases">
        <title>Draft Genome Sequence of Streptomyces morookaense DSM 40503, an 8-azaguanine-producing strain.</title>
        <authorList>
            <person name="Qi J."/>
            <person name="Gao J.-M."/>
        </authorList>
    </citation>
    <scope>NUCLEOTIDE SEQUENCE [LARGE SCALE GENOMIC DNA]</scope>
    <source>
        <strain evidence="1 2">DSM 40503</strain>
    </source>
</reference>
<proteinExistence type="predicted"/>
<dbReference type="AlphaFoldDB" id="A0A7Y7B8N8"/>
<accession>A0A7Y7B8N8</accession>